<sequence length="186" mass="20280">MAQLDMLLDPGEPVAIVLTRTEMECCLNVPAIEARFKVESVWYTGGITVPRSSAEPRRIMVNPGTALDVEVLDGLTLEFVSPLMRLLPTLWIFDHESGALLTSDAFTHGSYAGLLPDGLAAEAGLRKFQWFAEADTRDIAGDVEEIVRRREVKAIGPGYGVPFVGQGRCLREALELAAAIRKVGIQ</sequence>
<comment type="caution">
    <text evidence="1">The sequence shown here is derived from an EMBL/GenBank/DDBJ whole genome shotgun (WGS) entry which is preliminary data.</text>
</comment>
<accession>A0A4R5KG71</accession>
<dbReference type="AlphaFoldDB" id="A0A4R5KG71"/>
<evidence type="ECO:0000313" key="2">
    <source>
        <dbReference type="Proteomes" id="UP000295511"/>
    </source>
</evidence>
<evidence type="ECO:0000313" key="1">
    <source>
        <dbReference type="EMBL" id="TDF94296.1"/>
    </source>
</evidence>
<dbReference type="EMBL" id="SMRU01000016">
    <property type="protein sequence ID" value="TDF94296.1"/>
    <property type="molecule type" value="Genomic_DNA"/>
</dbReference>
<gene>
    <name evidence="1" type="ORF">E1809_14505</name>
</gene>
<name>A0A4R5KG71_9MICC</name>
<dbReference type="InterPro" id="IPR036866">
    <property type="entry name" value="RibonucZ/Hydroxyglut_hydro"/>
</dbReference>
<protein>
    <submittedName>
        <fullName evidence="1">Uncharacterized protein</fullName>
    </submittedName>
</protein>
<reference evidence="1 2" key="1">
    <citation type="submission" date="2019-03" db="EMBL/GenBank/DDBJ databases">
        <title>Whole genome sequence of Arthrobacter sp JH1-1.</title>
        <authorList>
            <person name="Trinh H.N."/>
        </authorList>
    </citation>
    <scope>NUCLEOTIDE SEQUENCE [LARGE SCALE GENOMIC DNA]</scope>
    <source>
        <strain evidence="1 2">JH1-1</strain>
    </source>
</reference>
<keyword evidence="2" id="KW-1185">Reference proteome</keyword>
<dbReference type="OrthoDB" id="4772488at2"/>
<dbReference type="Proteomes" id="UP000295511">
    <property type="component" value="Unassembled WGS sequence"/>
</dbReference>
<organism evidence="1 2">
    <name type="scientific">Arthrobacter terricola</name>
    <dbReference type="NCBI Taxonomy" id="2547396"/>
    <lineage>
        <taxon>Bacteria</taxon>
        <taxon>Bacillati</taxon>
        <taxon>Actinomycetota</taxon>
        <taxon>Actinomycetes</taxon>
        <taxon>Micrococcales</taxon>
        <taxon>Micrococcaceae</taxon>
        <taxon>Arthrobacter</taxon>
    </lineage>
</organism>
<dbReference type="Gene3D" id="3.60.15.10">
    <property type="entry name" value="Ribonuclease Z/Hydroxyacylglutathione hydrolase-like"/>
    <property type="match status" value="1"/>
</dbReference>
<proteinExistence type="predicted"/>
<dbReference type="RefSeq" id="WP_133204949.1">
    <property type="nucleotide sequence ID" value="NZ_SMRU01000016.1"/>
</dbReference>
<dbReference type="SUPFAM" id="SSF56281">
    <property type="entry name" value="Metallo-hydrolase/oxidoreductase"/>
    <property type="match status" value="1"/>
</dbReference>